<dbReference type="Pfam" id="PF14559">
    <property type="entry name" value="TPR_19"/>
    <property type="match status" value="1"/>
</dbReference>
<name>A0A345YGT7_9SPHN</name>
<reference evidence="3" key="1">
    <citation type="submission" date="2018-07" db="EMBL/GenBank/DDBJ databases">
        <title>Genome sequence of Erythrobacter strain YH-07, an antagonistic bacterium isolated from Yellow Sea.</title>
        <authorList>
            <person name="Tang T."/>
            <person name="Liu Q."/>
            <person name="Sun X."/>
        </authorList>
    </citation>
    <scope>NUCLEOTIDE SEQUENCE [LARGE SCALE GENOMIC DNA]</scope>
    <source>
        <strain evidence="3">YH-07</strain>
    </source>
</reference>
<dbReference type="Gene3D" id="1.25.40.10">
    <property type="entry name" value="Tetratricopeptide repeat domain"/>
    <property type="match status" value="1"/>
</dbReference>
<gene>
    <name evidence="2" type="primary">yaiO</name>
    <name evidence="2" type="ORF">DVR09_13140</name>
</gene>
<dbReference type="OrthoDB" id="8038200at2"/>
<feature type="signal peptide" evidence="1">
    <location>
        <begin position="1"/>
        <end position="21"/>
    </location>
</feature>
<dbReference type="KEGG" id="err:DVR09_13140"/>
<keyword evidence="3" id="KW-1185">Reference proteome</keyword>
<dbReference type="Proteomes" id="UP000254508">
    <property type="component" value="Chromosome"/>
</dbReference>
<proteinExistence type="predicted"/>
<organism evidence="2 3">
    <name type="scientific">Erythrobacter aureus</name>
    <dbReference type="NCBI Taxonomy" id="2182384"/>
    <lineage>
        <taxon>Bacteria</taxon>
        <taxon>Pseudomonadati</taxon>
        <taxon>Pseudomonadota</taxon>
        <taxon>Alphaproteobacteria</taxon>
        <taxon>Sphingomonadales</taxon>
        <taxon>Erythrobacteraceae</taxon>
        <taxon>Erythrobacter/Porphyrobacter group</taxon>
        <taxon>Erythrobacter</taxon>
    </lineage>
</organism>
<evidence type="ECO:0000313" key="2">
    <source>
        <dbReference type="EMBL" id="AXK43139.1"/>
    </source>
</evidence>
<dbReference type="RefSeq" id="WP_115417356.1">
    <property type="nucleotide sequence ID" value="NZ_CP031357.1"/>
</dbReference>
<dbReference type="EMBL" id="CP031357">
    <property type="protein sequence ID" value="AXK43139.1"/>
    <property type="molecule type" value="Genomic_DNA"/>
</dbReference>
<dbReference type="SUPFAM" id="SSF48452">
    <property type="entry name" value="TPR-like"/>
    <property type="match status" value="1"/>
</dbReference>
<evidence type="ECO:0000256" key="1">
    <source>
        <dbReference type="SAM" id="SignalP"/>
    </source>
</evidence>
<protein>
    <submittedName>
        <fullName evidence="2">YaiO family outer membrane beta-barrel protein</fullName>
    </submittedName>
</protein>
<evidence type="ECO:0000313" key="3">
    <source>
        <dbReference type="Proteomes" id="UP000254508"/>
    </source>
</evidence>
<sequence length="377" mass="40693">MKRAFSTIALLLNLLAAPLEAQESEIERGLPLEQAAEARAKGDFERARQILVPLIAESPKNVDLLRQLAMVEAGAGDLDAALTRVEEARRLAPDDLDVALARAFILTWRGDIREARRAAALISARNPEYPELDQLNAILMRQDDASGFRPKALSIGAGLSGITTAGGTRRTWNSQTLVGAFDVSSKSTITLGAMREDRGAIDTRLSARIDQRIENGSIYLAATTVPRPDFQEHWSVGTGGELTIAEGVSALIDARVSDYDTGTIVLAQPGLRAALDDNFSVTGRVIKIIGGRDDFRIGGSVRLDYRSASDLSVFAIVASYPDAEADGVRQLRSVAVGVRIPMSEVIFLTAAGSYENRDASYERSSANLTLTYRFGAR</sequence>
<feature type="chain" id="PRO_5016756656" evidence="1">
    <location>
        <begin position="22"/>
        <end position="377"/>
    </location>
</feature>
<dbReference type="AlphaFoldDB" id="A0A345YGT7"/>
<keyword evidence="1" id="KW-0732">Signal</keyword>
<dbReference type="InterPro" id="IPR011990">
    <property type="entry name" value="TPR-like_helical_dom_sf"/>
</dbReference>
<accession>A0A345YGT7</accession>
<dbReference type="InterPro" id="IPR030887">
    <property type="entry name" value="Beta-barrel_YaiO"/>
</dbReference>
<dbReference type="NCBIfam" id="TIGR04390">
    <property type="entry name" value="OMP_YaiO_dom"/>
    <property type="match status" value="1"/>
</dbReference>